<feature type="transmembrane region" description="Helical" evidence="1">
    <location>
        <begin position="37"/>
        <end position="57"/>
    </location>
</feature>
<dbReference type="PATRIC" id="fig|1588748.3.peg.243"/>
<dbReference type="GO" id="GO:0051301">
    <property type="term" value="P:cell division"/>
    <property type="evidence" value="ECO:0007669"/>
    <property type="project" value="UniProtKB-KW"/>
</dbReference>
<dbReference type="Proteomes" id="UP000242958">
    <property type="component" value="Unassembled WGS sequence"/>
</dbReference>
<accession>A0A2J8BA91</accession>
<dbReference type="STRING" id="1588748.HMPREF3182_00253"/>
<gene>
    <name evidence="3" type="ORF">CAL30_04500</name>
    <name evidence="2" type="ORF">HMPREF3182_00253</name>
</gene>
<dbReference type="RefSeq" id="WP_062485023.1">
    <property type="nucleotide sequence ID" value="NZ_KQ960928.1"/>
</dbReference>
<comment type="caution">
    <text evidence="2">The sequence shown here is derived from an EMBL/GenBank/DDBJ whole genome shotgun (WGS) entry which is preliminary data.</text>
</comment>
<proteinExistence type="predicted"/>
<dbReference type="EMBL" id="NFMF01000006">
    <property type="protein sequence ID" value="PNH21694.1"/>
    <property type="molecule type" value="Genomic_DNA"/>
</dbReference>
<name>A0A134CKP3_9FIRM</name>
<evidence type="ECO:0000313" key="5">
    <source>
        <dbReference type="Proteomes" id="UP000242958"/>
    </source>
</evidence>
<dbReference type="EMBL" id="LSDT01000005">
    <property type="protein sequence ID" value="KXB92783.1"/>
    <property type="molecule type" value="Genomic_DNA"/>
</dbReference>
<keyword evidence="2" id="KW-0132">Cell division</keyword>
<keyword evidence="1" id="KW-0812">Transmembrane</keyword>
<dbReference type="AlphaFoldDB" id="A0A134CKP3"/>
<sequence length="129" mass="14651">MLARNPEYMGYRVKKQPSFSIPLRTTESCMTINCKRIVKAIGLAAVFLVLYVNLSAIKTSNEYALSNIKLQTKQLQQENDNLRVDIAQLEAPERIYTMATTELGMVSPAYILYNQKNQGNVTNEEMANR</sequence>
<keyword evidence="2" id="KW-0131">Cell cycle</keyword>
<keyword evidence="4" id="KW-1185">Reference proteome</keyword>
<evidence type="ECO:0000313" key="3">
    <source>
        <dbReference type="EMBL" id="PNH21694.1"/>
    </source>
</evidence>
<evidence type="ECO:0000256" key="1">
    <source>
        <dbReference type="SAM" id="Phobius"/>
    </source>
</evidence>
<evidence type="ECO:0000313" key="2">
    <source>
        <dbReference type="EMBL" id="KXB92783.1"/>
    </source>
</evidence>
<evidence type="ECO:0000313" key="4">
    <source>
        <dbReference type="Proteomes" id="UP000070160"/>
    </source>
</evidence>
<keyword evidence="1" id="KW-1133">Transmembrane helix</keyword>
<keyword evidence="1" id="KW-0472">Membrane</keyword>
<reference evidence="3 5" key="3">
    <citation type="submission" date="2017-05" db="EMBL/GenBank/DDBJ databases">
        <authorList>
            <person name="Song R."/>
            <person name="Chenine A.L."/>
            <person name="Ruprecht R.M."/>
        </authorList>
    </citation>
    <scope>NUCLEOTIDE SEQUENCE [LARGE SCALE GENOMIC DNA]</scope>
    <source>
        <strain evidence="3 5">KA00229</strain>
    </source>
</reference>
<organism evidence="2 4">
    <name type="scientific">Megasphaera hutchinsoni</name>
    <dbReference type="NCBI Taxonomy" id="1588748"/>
    <lineage>
        <taxon>Bacteria</taxon>
        <taxon>Bacillati</taxon>
        <taxon>Bacillota</taxon>
        <taxon>Negativicutes</taxon>
        <taxon>Veillonellales</taxon>
        <taxon>Veillonellaceae</taxon>
        <taxon>Megasphaera</taxon>
    </lineage>
</organism>
<accession>A0A134CKP3</accession>
<dbReference type="Proteomes" id="UP000070160">
    <property type="component" value="Unassembled WGS sequence"/>
</dbReference>
<reference evidence="2" key="1">
    <citation type="submission" date="2016-01" db="EMBL/GenBank/DDBJ databases">
        <authorList>
            <person name="Oliw E.H."/>
        </authorList>
    </citation>
    <scope>NUCLEOTIDE SEQUENCE [LARGE SCALE GENOMIC DNA]</scope>
    <source>
        <strain evidence="2">KA00182</strain>
    </source>
</reference>
<protein>
    <submittedName>
        <fullName evidence="2 3">Cell division protein FtsL</fullName>
    </submittedName>
</protein>
<reference evidence="4" key="2">
    <citation type="submission" date="2016-01" db="EMBL/GenBank/DDBJ databases">
        <authorList>
            <person name="Mitreva M."/>
            <person name="Pepin K.H."/>
            <person name="Mihindukulasuriya K.A."/>
            <person name="Fulton R."/>
            <person name="Fronick C."/>
            <person name="O'Laughlin M."/>
            <person name="Miner T."/>
            <person name="Herter B."/>
            <person name="Rosa B.A."/>
            <person name="Cordes M."/>
            <person name="Tomlinson C."/>
            <person name="Wollam A."/>
            <person name="Palsikar V.B."/>
            <person name="Mardis E.R."/>
            <person name="Wilson R.K."/>
        </authorList>
    </citation>
    <scope>NUCLEOTIDE SEQUENCE [LARGE SCALE GENOMIC DNA]</scope>
    <source>
        <strain evidence="4">KA00182</strain>
    </source>
</reference>